<evidence type="ECO:0000313" key="1">
    <source>
        <dbReference type="EMBL" id="KAF1042232.1"/>
    </source>
</evidence>
<dbReference type="EMBL" id="WNDX01000090">
    <property type="protein sequence ID" value="KAF1042232.1"/>
    <property type="molecule type" value="Genomic_DNA"/>
</dbReference>
<evidence type="ECO:0000313" key="2">
    <source>
        <dbReference type="Proteomes" id="UP000462435"/>
    </source>
</evidence>
<accession>A0A7V8JTF6</accession>
<sequence>MGRCKDCRFWMHGGECEEVNGGNDWPTVREDCLDVEVDAADDTGLSYILKTGPEFGCVRFQLRTA</sequence>
<dbReference type="Proteomes" id="UP000462435">
    <property type="component" value="Unassembled WGS sequence"/>
</dbReference>
<dbReference type="AlphaFoldDB" id="A0A7V8JTF6"/>
<name>A0A7V8JTF6_9BURK</name>
<protein>
    <submittedName>
        <fullName evidence="1">Uncharacterized protein</fullName>
    </submittedName>
</protein>
<proteinExistence type="predicted"/>
<organism evidence="1 2">
    <name type="scientific">Herbaspirillum frisingense</name>
    <dbReference type="NCBI Taxonomy" id="92645"/>
    <lineage>
        <taxon>Bacteria</taxon>
        <taxon>Pseudomonadati</taxon>
        <taxon>Pseudomonadota</taxon>
        <taxon>Betaproteobacteria</taxon>
        <taxon>Burkholderiales</taxon>
        <taxon>Oxalobacteraceae</taxon>
        <taxon>Herbaspirillum</taxon>
    </lineage>
</organism>
<gene>
    <name evidence="1" type="ORF">GAK35_02846</name>
</gene>
<comment type="caution">
    <text evidence="1">The sequence shown here is derived from an EMBL/GenBank/DDBJ whole genome shotgun (WGS) entry which is preliminary data.</text>
</comment>
<reference evidence="2" key="1">
    <citation type="journal article" date="2020" name="MBio">
        <title>Horizontal gene transfer to a defensive symbiont with a reduced genome amongst a multipartite beetle microbiome.</title>
        <authorList>
            <person name="Waterworth S.C."/>
            <person name="Florez L.V."/>
            <person name="Rees E.R."/>
            <person name="Hertweck C."/>
            <person name="Kaltenpoth M."/>
            <person name="Kwan J.C."/>
        </authorList>
    </citation>
    <scope>NUCLEOTIDE SEQUENCE [LARGE SCALE GENOMIC DNA]</scope>
</reference>